<reference evidence="3" key="1">
    <citation type="journal article" date="2023" name="GigaByte">
        <title>Genome assembly of the bearded iris, Iris pallida Lam.</title>
        <authorList>
            <person name="Bruccoleri R.E."/>
            <person name="Oakeley E.J."/>
            <person name="Faust A.M.E."/>
            <person name="Altorfer M."/>
            <person name="Dessus-Babus S."/>
            <person name="Burckhardt D."/>
            <person name="Oertli M."/>
            <person name="Naumann U."/>
            <person name="Petersen F."/>
            <person name="Wong J."/>
        </authorList>
    </citation>
    <scope>NUCLEOTIDE SEQUENCE</scope>
    <source>
        <strain evidence="3">GSM-AAB239-AS_SAM_17_03QT</strain>
    </source>
</reference>
<protein>
    <submittedName>
        <fullName evidence="3">L-arabinokinase isoform X1</fullName>
    </submittedName>
</protein>
<evidence type="ECO:0000313" key="2">
    <source>
        <dbReference type="EMBL" id="KAJ6829549.1"/>
    </source>
</evidence>
<evidence type="ECO:0000313" key="3">
    <source>
        <dbReference type="EMBL" id="KAJ6845732.1"/>
    </source>
</evidence>
<name>A0AAX6HXT1_IRIPA</name>
<evidence type="ECO:0000313" key="4">
    <source>
        <dbReference type="Proteomes" id="UP001140949"/>
    </source>
</evidence>
<accession>A0AAX6HXT1</accession>
<evidence type="ECO:0000313" key="1">
    <source>
        <dbReference type="EMBL" id="KAJ6792091.1"/>
    </source>
</evidence>
<sequence length="56" mass="6432">METCSSPTTSKRVGSGFCSTDNNGLLSRWTRWKSYTKCAKWSLKIDRHQDRSCICN</sequence>
<dbReference type="EMBL" id="JANAVB010005813">
    <property type="protein sequence ID" value="KAJ6845732.1"/>
    <property type="molecule type" value="Genomic_DNA"/>
</dbReference>
<organism evidence="3 4">
    <name type="scientific">Iris pallida</name>
    <name type="common">Sweet iris</name>
    <dbReference type="NCBI Taxonomy" id="29817"/>
    <lineage>
        <taxon>Eukaryota</taxon>
        <taxon>Viridiplantae</taxon>
        <taxon>Streptophyta</taxon>
        <taxon>Embryophyta</taxon>
        <taxon>Tracheophyta</taxon>
        <taxon>Spermatophyta</taxon>
        <taxon>Magnoliopsida</taxon>
        <taxon>Liliopsida</taxon>
        <taxon>Asparagales</taxon>
        <taxon>Iridaceae</taxon>
        <taxon>Iridoideae</taxon>
        <taxon>Irideae</taxon>
        <taxon>Iris</taxon>
    </lineage>
</organism>
<dbReference type="AlphaFoldDB" id="A0AAX6HXT1"/>
<dbReference type="EMBL" id="JANAVB010018399">
    <property type="protein sequence ID" value="KAJ6829549.1"/>
    <property type="molecule type" value="Genomic_DNA"/>
</dbReference>
<comment type="caution">
    <text evidence="3">The sequence shown here is derived from an EMBL/GenBank/DDBJ whole genome shotgun (WGS) entry which is preliminary data.</text>
</comment>
<proteinExistence type="predicted"/>
<dbReference type="Proteomes" id="UP001140949">
    <property type="component" value="Unassembled WGS sequence"/>
</dbReference>
<reference evidence="3" key="2">
    <citation type="submission" date="2023-04" db="EMBL/GenBank/DDBJ databases">
        <authorList>
            <person name="Bruccoleri R.E."/>
            <person name="Oakeley E.J."/>
            <person name="Faust A.-M."/>
            <person name="Dessus-Babus S."/>
            <person name="Altorfer M."/>
            <person name="Burckhardt D."/>
            <person name="Oertli M."/>
            <person name="Naumann U."/>
            <person name="Petersen F."/>
            <person name="Wong J."/>
        </authorList>
    </citation>
    <scope>NUCLEOTIDE SEQUENCE</scope>
    <source>
        <strain evidence="3">GSM-AAB239-AS_SAM_17_03QT</strain>
        <tissue evidence="3">Leaf</tissue>
    </source>
</reference>
<keyword evidence="4" id="KW-1185">Reference proteome</keyword>
<gene>
    <name evidence="1" type="ORF">M6B38_242050</name>
    <name evidence="3" type="ORF">M6B38_286190</name>
    <name evidence="2" type="ORF">M6B38_357290</name>
</gene>
<dbReference type="EMBL" id="JANAVB010044214">
    <property type="protein sequence ID" value="KAJ6792091.1"/>
    <property type="molecule type" value="Genomic_DNA"/>
</dbReference>